<evidence type="ECO:0000313" key="1">
    <source>
        <dbReference type="EMBL" id="PQQ14025.1"/>
    </source>
</evidence>
<sequence>MEAISWVPTEAHLFNGSNFLIDMATGHNSYKQTEGYMGDVVICTDHMVESQEPKLVTFNQ</sequence>
<keyword evidence="2" id="KW-1185">Reference proteome</keyword>
<name>A0A314Z175_PRUYE</name>
<gene>
    <name evidence="1" type="ORF">Pyn_37751</name>
</gene>
<dbReference type="AlphaFoldDB" id="A0A314Z175"/>
<dbReference type="EMBL" id="PJQY01000276">
    <property type="protein sequence ID" value="PQQ14025.1"/>
    <property type="molecule type" value="Genomic_DNA"/>
</dbReference>
<comment type="caution">
    <text evidence="1">The sequence shown here is derived from an EMBL/GenBank/DDBJ whole genome shotgun (WGS) entry which is preliminary data.</text>
</comment>
<proteinExistence type="predicted"/>
<evidence type="ECO:0000313" key="2">
    <source>
        <dbReference type="Proteomes" id="UP000250321"/>
    </source>
</evidence>
<organism evidence="1 2">
    <name type="scientific">Prunus yedoensis var. nudiflora</name>
    <dbReference type="NCBI Taxonomy" id="2094558"/>
    <lineage>
        <taxon>Eukaryota</taxon>
        <taxon>Viridiplantae</taxon>
        <taxon>Streptophyta</taxon>
        <taxon>Embryophyta</taxon>
        <taxon>Tracheophyta</taxon>
        <taxon>Spermatophyta</taxon>
        <taxon>Magnoliopsida</taxon>
        <taxon>eudicotyledons</taxon>
        <taxon>Gunneridae</taxon>
        <taxon>Pentapetalae</taxon>
        <taxon>rosids</taxon>
        <taxon>fabids</taxon>
        <taxon>Rosales</taxon>
        <taxon>Rosaceae</taxon>
        <taxon>Amygdaloideae</taxon>
        <taxon>Amygdaleae</taxon>
        <taxon>Prunus</taxon>
    </lineage>
</organism>
<dbReference type="Proteomes" id="UP000250321">
    <property type="component" value="Unassembled WGS sequence"/>
</dbReference>
<accession>A0A314Z175</accession>
<protein>
    <submittedName>
        <fullName evidence="1">Uncharacterized protein</fullName>
    </submittedName>
</protein>
<reference evidence="1 2" key="1">
    <citation type="submission" date="2018-02" db="EMBL/GenBank/DDBJ databases">
        <title>Draft genome of wild Prunus yedoensis var. nudiflora.</title>
        <authorList>
            <person name="Baek S."/>
            <person name="Kim J.-H."/>
            <person name="Choi K."/>
            <person name="Kim G.-B."/>
            <person name="Cho A."/>
            <person name="Jang H."/>
            <person name="Shin C.-H."/>
            <person name="Yu H.-J."/>
            <person name="Mun J.-H."/>
        </authorList>
    </citation>
    <scope>NUCLEOTIDE SEQUENCE [LARGE SCALE GENOMIC DNA]</scope>
    <source>
        <strain evidence="2">cv. Jeju island</strain>
        <tissue evidence="1">Leaf</tissue>
    </source>
</reference>